<evidence type="ECO:0000313" key="5">
    <source>
        <dbReference type="Proteomes" id="UP000445000"/>
    </source>
</evidence>
<dbReference type="PANTHER" id="PTHR46558">
    <property type="entry name" value="TRACRIPTIONAL REGULATORY PROTEIN-RELATED-RELATED"/>
    <property type="match status" value="1"/>
</dbReference>
<evidence type="ECO:0000259" key="3">
    <source>
        <dbReference type="PROSITE" id="PS50943"/>
    </source>
</evidence>
<organism evidence="4 5">
    <name type="scientific">Steroidobacter agaridevorans</name>
    <dbReference type="NCBI Taxonomy" id="2695856"/>
    <lineage>
        <taxon>Bacteria</taxon>
        <taxon>Pseudomonadati</taxon>
        <taxon>Pseudomonadota</taxon>
        <taxon>Gammaproteobacteria</taxon>
        <taxon>Steroidobacterales</taxon>
        <taxon>Steroidobacteraceae</taxon>
        <taxon>Steroidobacter</taxon>
    </lineage>
</organism>
<keyword evidence="1" id="KW-0238">DNA-binding</keyword>
<gene>
    <name evidence="4" type="ORF">GCM10011487_44700</name>
</gene>
<dbReference type="SUPFAM" id="SSF47413">
    <property type="entry name" value="lambda repressor-like DNA-binding domains"/>
    <property type="match status" value="1"/>
</dbReference>
<dbReference type="Gene3D" id="1.10.260.40">
    <property type="entry name" value="lambda repressor-like DNA-binding domains"/>
    <property type="match status" value="1"/>
</dbReference>
<dbReference type="RefSeq" id="WP_161814112.1">
    <property type="nucleotide sequence ID" value="NZ_BLJN01000004.1"/>
</dbReference>
<comment type="caution">
    <text evidence="4">The sequence shown here is derived from an EMBL/GenBank/DDBJ whole genome shotgun (WGS) entry which is preliminary data.</text>
</comment>
<dbReference type="PANTHER" id="PTHR46558:SF4">
    <property type="entry name" value="DNA-BIDING PHAGE PROTEIN"/>
    <property type="match status" value="1"/>
</dbReference>
<dbReference type="InterPro" id="IPR001387">
    <property type="entry name" value="Cro/C1-type_HTH"/>
</dbReference>
<name>A0A829YGY3_9GAMM</name>
<evidence type="ECO:0000256" key="1">
    <source>
        <dbReference type="ARBA" id="ARBA00023125"/>
    </source>
</evidence>
<dbReference type="SMART" id="SM00530">
    <property type="entry name" value="HTH_XRE"/>
    <property type="match status" value="1"/>
</dbReference>
<feature type="region of interest" description="Disordered" evidence="2">
    <location>
        <begin position="81"/>
        <end position="100"/>
    </location>
</feature>
<evidence type="ECO:0000256" key="2">
    <source>
        <dbReference type="SAM" id="MobiDB-lite"/>
    </source>
</evidence>
<proteinExistence type="predicted"/>
<dbReference type="CDD" id="cd00093">
    <property type="entry name" value="HTH_XRE"/>
    <property type="match status" value="1"/>
</dbReference>
<dbReference type="GO" id="GO:0003677">
    <property type="term" value="F:DNA binding"/>
    <property type="evidence" value="ECO:0007669"/>
    <property type="project" value="UniProtKB-KW"/>
</dbReference>
<sequence length="135" mass="15497">MNRVQACRSGSIKAESRQYFRKIGARIAQVRKLHGYTQAELARSTGVSQQAVFAYELGDRRVSLLMARKFAKLFRMSMDDLSDHSMPPKVPKGRLSPRAMRHAERIQGLSKTHQRFLIKILDVLEQRPFPAKSKE</sequence>
<evidence type="ECO:0000313" key="4">
    <source>
        <dbReference type="EMBL" id="GFE82470.1"/>
    </source>
</evidence>
<protein>
    <recommendedName>
        <fullName evidence="3">HTH cro/C1-type domain-containing protein</fullName>
    </recommendedName>
</protein>
<dbReference type="EMBL" id="BLJN01000004">
    <property type="protein sequence ID" value="GFE82470.1"/>
    <property type="molecule type" value="Genomic_DNA"/>
</dbReference>
<dbReference type="InterPro" id="IPR010982">
    <property type="entry name" value="Lambda_DNA-bd_dom_sf"/>
</dbReference>
<dbReference type="Pfam" id="PF01381">
    <property type="entry name" value="HTH_3"/>
    <property type="match status" value="1"/>
</dbReference>
<accession>A0A829YGY3</accession>
<feature type="domain" description="HTH cro/C1-type" evidence="3">
    <location>
        <begin position="27"/>
        <end position="81"/>
    </location>
</feature>
<dbReference type="AlphaFoldDB" id="A0A829YGY3"/>
<dbReference type="Proteomes" id="UP000445000">
    <property type="component" value="Unassembled WGS sequence"/>
</dbReference>
<dbReference type="PROSITE" id="PS50943">
    <property type="entry name" value="HTH_CROC1"/>
    <property type="match status" value="1"/>
</dbReference>
<keyword evidence="5" id="KW-1185">Reference proteome</keyword>
<reference evidence="5" key="1">
    <citation type="submission" date="2020-01" db="EMBL/GenBank/DDBJ databases">
        <title>'Steroidobacter agaridevorans' sp. nov., agar-degrading bacteria isolated from rhizosphere soils.</title>
        <authorList>
            <person name="Ikenaga M."/>
            <person name="Kataoka M."/>
            <person name="Murouchi A."/>
            <person name="Katsuragi S."/>
            <person name="Sakai M."/>
        </authorList>
    </citation>
    <scope>NUCLEOTIDE SEQUENCE [LARGE SCALE GENOMIC DNA]</scope>
    <source>
        <strain evidence="5">YU21-B</strain>
    </source>
</reference>